<evidence type="ECO:0000256" key="6">
    <source>
        <dbReference type="ARBA" id="ARBA00022741"/>
    </source>
</evidence>
<evidence type="ECO:0000256" key="12">
    <source>
        <dbReference type="ARBA" id="ARBA00023136"/>
    </source>
</evidence>
<evidence type="ECO:0000256" key="4">
    <source>
        <dbReference type="ARBA" id="ARBA00022679"/>
    </source>
</evidence>
<evidence type="ECO:0000256" key="2">
    <source>
        <dbReference type="ARBA" id="ARBA00012009"/>
    </source>
</evidence>
<proteinExistence type="predicted"/>
<keyword evidence="9 15" id="KW-0418">Kinase</keyword>
<evidence type="ECO:0000256" key="14">
    <source>
        <dbReference type="PROSITE-ProRule" id="PRU00091"/>
    </source>
</evidence>
<dbReference type="PROSITE" id="PS50178">
    <property type="entry name" value="ZF_FYVE"/>
    <property type="match status" value="1"/>
</dbReference>
<accession>A0A0N5AAJ0</accession>
<comment type="subcellular location">
    <subcellularLocation>
        <location evidence="1">Endosome membrane</location>
    </subcellularLocation>
</comment>
<dbReference type="InterPro" id="IPR002423">
    <property type="entry name" value="Cpn60/GroEL/TCP-1"/>
</dbReference>
<evidence type="ECO:0000256" key="11">
    <source>
        <dbReference type="ARBA" id="ARBA00022840"/>
    </source>
</evidence>
<evidence type="ECO:0000259" key="18">
    <source>
        <dbReference type="PROSITE" id="PS51455"/>
    </source>
</evidence>
<evidence type="ECO:0000256" key="5">
    <source>
        <dbReference type="ARBA" id="ARBA00022723"/>
    </source>
</evidence>
<dbReference type="SUPFAM" id="SSF56104">
    <property type="entry name" value="SAICAR synthase-like"/>
    <property type="match status" value="1"/>
</dbReference>
<organism evidence="19 20">
    <name type="scientific">Syphacia muris</name>
    <dbReference type="NCBI Taxonomy" id="451379"/>
    <lineage>
        <taxon>Eukaryota</taxon>
        <taxon>Metazoa</taxon>
        <taxon>Ecdysozoa</taxon>
        <taxon>Nematoda</taxon>
        <taxon>Chromadorea</taxon>
        <taxon>Rhabditida</taxon>
        <taxon>Spirurina</taxon>
        <taxon>Oxyuridomorpha</taxon>
        <taxon>Oxyuroidea</taxon>
        <taxon>Oxyuridae</taxon>
        <taxon>Syphacia</taxon>
    </lineage>
</organism>
<dbReference type="Gene3D" id="3.30.40.10">
    <property type="entry name" value="Zinc/RING finger domain, C3HC4 (zinc finger)"/>
    <property type="match status" value="1"/>
</dbReference>
<sequence length="1543" mass="174860">MANGGELTYFAQLPLEHEFQDSAPSGIFNGIFGRFFKSTQNSPIDISEARVADNVQSSIAATNCKDDTNSNEASSTGALTKDENEEKISSEVRGISSRFSSLFRSRNPSLVDYNRSSFRRYWMPDSTGKECYECQERFTAFRRRHHCRLCGQIFCAKCCSIQVPGSLLGYMGDLRVCGYCAKVVVTHLPQGMSDSESQQQEQKEELREQPQSTSVVSTVAAGSFLWLGELSTTSYTKQVPFNEKVEADGPSTSSQLPSLLSVLDLANQKEFYTKSPPLNVSVEQYSTLIDDYEPDWVKSIEMSTTRSANKTDDNNFTTTSNSDACSNDNCDSCLSGTDDNMKTYGSGLAPESDEIAPFDIPLEKAFEERIQSLLLYLFDREMLDSTVWWDVIWPMSRQIAMSVKANVESRKDHMNILKYVHIKKVWVDDTKPSALVINGVVCSKSISHAHMPDAITNASVLALAGGLEYERVSEKLSLIEPIVMQENEYLSKQVERIMAYRPSIVLMEKNVAHIAVRMLLRAGVTLVSNLKTQVLHRIARCTRADVMPSLDVQILQQKVGFCSSFKQQTIRLANGKRKTILIFSECSSDLGCSVILRSNSQWQLRCAKRILRFVILALYSGRLEVQFLSLFGTSLSKRIRDCVVCSLNVDEPDSDEDSFANRLKKCPLSTSPFIDFGVPFLETAKGRRCALRPYFKHPLYKHFTKEDIAKIKMKYDSIEASLNRNNVEQNEENLYPLHKFVSNKKLWGINEDDVASYRAFSGKMFKKRIDVSVDVEKKLNEIDFRFYDDVFDPLMHQKIAILFGSFSPKSPNAPLFCVRPWVVQMEHYGTNDMTLGDFLRKFCFNKDYQCPSTNCEVPMLEHARKIVYRNVCIEITTQDCVRQLDESSGFLQQSSNQTTDTVICWHYCPSCKASSAVKQLSELASRMSFSRYIDYLANGGMATCNIYAFSKKCEHCCFHQHDHFFAYNTEVVFFKMQPVKPFHVQFSPVVCTVDAVMFTRRFVADKENEIRQTAEAIFKIMDTQLANFLQSSDSTKFISYYDKLKLGLDDARNQFNGLIKQFDPSGVLSSDVLTIRSNDAVYIKALNIETRCRYIVQRLIDLWNEQSTSLTQAIRTYKKGLGTILSHTPAANVSSGEAIKSEQVNGSSAALKSSSSVCSLSEFELSTIESPFLPQLHLGLPPPLPGMTAVVRDIVNRKGSAHPDIGSIIAYALSSADYETKLQKIRDLGKNNHLIKTPPVEFESTGLQEHIEVDFSDDRAQYFVKIYYAESFHLLRKLLFVEGEECFIRSLSVSSGWNPQGGKSGASFYRTQVVLFRDERFVFKQMSRFEIQSFLKFAPNYFNYISTAVTENKLTTLCKVYGVYRIGYKNKVTGNQLKIDMLVMEYLFYKRNVKQVWDLKGSQRNRMASEGKKTADLVLLDENLIKDLWNNQLYVHPYSKAALNMAISNDSHFLSAQHVMDYSLLVGVDETNSELILGIVDYMRTYTLDKKLESWVKIVAIPGSLLPTVISPVMYCTRFSDAMDIYFPVAPDQWTGLRTSVSD</sequence>
<dbReference type="SUPFAM" id="SSF57903">
    <property type="entry name" value="FYVE/PHD zinc finger"/>
    <property type="match status" value="1"/>
</dbReference>
<evidence type="ECO:0000256" key="9">
    <source>
        <dbReference type="ARBA" id="ARBA00022777"/>
    </source>
</evidence>
<dbReference type="GO" id="GO:0010008">
    <property type="term" value="C:endosome membrane"/>
    <property type="evidence" value="ECO:0007669"/>
    <property type="project" value="UniProtKB-SubCell"/>
</dbReference>
<dbReference type="Pfam" id="PF01504">
    <property type="entry name" value="PIP5K"/>
    <property type="match status" value="1"/>
</dbReference>
<dbReference type="CDD" id="cd17300">
    <property type="entry name" value="PIPKc_PIKfyve"/>
    <property type="match status" value="1"/>
</dbReference>
<feature type="region of interest" description="Disordered" evidence="16">
    <location>
        <begin position="307"/>
        <end position="329"/>
    </location>
</feature>
<dbReference type="Proteomes" id="UP000046393">
    <property type="component" value="Unplaced"/>
</dbReference>
<dbReference type="SMART" id="SM00330">
    <property type="entry name" value="PIPKc"/>
    <property type="match status" value="1"/>
</dbReference>
<name>A0A0N5AAJ0_9BILA</name>
<keyword evidence="3" id="KW-0597">Phosphoprotein</keyword>
<evidence type="ECO:0000256" key="16">
    <source>
        <dbReference type="SAM" id="MobiDB-lite"/>
    </source>
</evidence>
<keyword evidence="10" id="KW-0862">Zinc</keyword>
<dbReference type="Gene3D" id="3.50.7.10">
    <property type="entry name" value="GroEL"/>
    <property type="match status" value="1"/>
</dbReference>
<keyword evidence="8 14" id="KW-0863">Zinc-finger</keyword>
<dbReference type="GO" id="GO:0052810">
    <property type="term" value="F:1-phosphatidylinositol-5-kinase activity"/>
    <property type="evidence" value="ECO:0007669"/>
    <property type="project" value="UniProtKB-ARBA"/>
</dbReference>
<feature type="compositionally biased region" description="Low complexity" evidence="16">
    <location>
        <begin position="314"/>
        <end position="323"/>
    </location>
</feature>
<dbReference type="InterPro" id="IPR027484">
    <property type="entry name" value="PInositol-4-P-5-kinase_N"/>
</dbReference>
<keyword evidence="12" id="KW-0472">Membrane</keyword>
<protein>
    <recommendedName>
        <fullName evidence="2">1-phosphatidylinositol-3-phosphate 5-kinase</fullName>
        <ecNumber evidence="2">2.7.1.150</ecNumber>
    </recommendedName>
</protein>
<dbReference type="InterPro" id="IPR044769">
    <property type="entry name" value="PIKfyve_PIPKc"/>
</dbReference>
<evidence type="ECO:0000256" key="1">
    <source>
        <dbReference type="ARBA" id="ARBA00004608"/>
    </source>
</evidence>
<evidence type="ECO:0000256" key="3">
    <source>
        <dbReference type="ARBA" id="ARBA00022553"/>
    </source>
</evidence>
<dbReference type="GO" id="GO:0046854">
    <property type="term" value="P:phosphatidylinositol phosphate biosynthetic process"/>
    <property type="evidence" value="ECO:0007669"/>
    <property type="project" value="TreeGrafter"/>
</dbReference>
<reference evidence="20" key="1">
    <citation type="submission" date="2017-02" db="UniProtKB">
        <authorList>
            <consortium name="WormBaseParasite"/>
        </authorList>
    </citation>
    <scope>IDENTIFICATION</scope>
</reference>
<evidence type="ECO:0000256" key="15">
    <source>
        <dbReference type="PROSITE-ProRule" id="PRU00781"/>
    </source>
</evidence>
<dbReference type="GO" id="GO:0008270">
    <property type="term" value="F:zinc ion binding"/>
    <property type="evidence" value="ECO:0007669"/>
    <property type="project" value="UniProtKB-KW"/>
</dbReference>
<dbReference type="EC" id="2.7.1.150" evidence="2"/>
<feature type="domain" description="PIPK" evidence="18">
    <location>
        <begin position="1197"/>
        <end position="1527"/>
    </location>
</feature>
<dbReference type="InterPro" id="IPR027409">
    <property type="entry name" value="GroEL-like_apical_dom_sf"/>
</dbReference>
<keyword evidence="7" id="KW-0967">Endosome</keyword>
<keyword evidence="6 15" id="KW-0547">Nucleotide-binding</keyword>
<dbReference type="WBParaSite" id="SMUV_0000116601-mRNA-1">
    <property type="protein sequence ID" value="SMUV_0000116601-mRNA-1"/>
    <property type="gene ID" value="SMUV_0000116601"/>
</dbReference>
<dbReference type="InterPro" id="IPR000306">
    <property type="entry name" value="Znf_FYVE"/>
</dbReference>
<dbReference type="PROSITE" id="PS51455">
    <property type="entry name" value="PIPK"/>
    <property type="match status" value="1"/>
</dbReference>
<dbReference type="InterPro" id="IPR013083">
    <property type="entry name" value="Znf_RING/FYVE/PHD"/>
</dbReference>
<dbReference type="Pfam" id="PF01363">
    <property type="entry name" value="FYVE"/>
    <property type="match status" value="1"/>
</dbReference>
<feature type="domain" description="FYVE-type" evidence="17">
    <location>
        <begin position="125"/>
        <end position="180"/>
    </location>
</feature>
<comment type="catalytic activity">
    <reaction evidence="13">
        <text>a 1,2-diacyl-sn-glycero-3-phospho-(1D-myo-inositol-3-phosphate) + ATP = a 1,2-diacyl-sn-glycero-3-phospho-(1D-myo-inositol-3,5-bisphosphate) + ADP + H(+)</text>
        <dbReference type="Rhea" id="RHEA:13609"/>
        <dbReference type="ChEBI" id="CHEBI:15378"/>
        <dbReference type="ChEBI" id="CHEBI:30616"/>
        <dbReference type="ChEBI" id="CHEBI:57923"/>
        <dbReference type="ChEBI" id="CHEBI:58088"/>
        <dbReference type="ChEBI" id="CHEBI:456216"/>
        <dbReference type="EC" id="2.7.1.150"/>
    </reaction>
    <physiologicalReaction direction="left-to-right" evidence="13">
        <dbReference type="Rhea" id="RHEA:13610"/>
    </physiologicalReaction>
</comment>
<dbReference type="InterPro" id="IPR002498">
    <property type="entry name" value="PInositol-4-P-4/5-kinase_core"/>
</dbReference>
<dbReference type="InterPro" id="IPR017455">
    <property type="entry name" value="Znf_FYVE-rel"/>
</dbReference>
<dbReference type="Pfam" id="PF00118">
    <property type="entry name" value="Cpn60_TCP1"/>
    <property type="match status" value="1"/>
</dbReference>
<dbReference type="SUPFAM" id="SSF52029">
    <property type="entry name" value="GroEL apical domain-like"/>
    <property type="match status" value="1"/>
</dbReference>
<dbReference type="GO" id="GO:0005524">
    <property type="term" value="F:ATP binding"/>
    <property type="evidence" value="ECO:0007669"/>
    <property type="project" value="UniProtKB-UniRule"/>
</dbReference>
<evidence type="ECO:0000259" key="17">
    <source>
        <dbReference type="PROSITE" id="PS50178"/>
    </source>
</evidence>
<evidence type="ECO:0000256" key="8">
    <source>
        <dbReference type="ARBA" id="ARBA00022771"/>
    </source>
</evidence>
<dbReference type="InterPro" id="IPR027483">
    <property type="entry name" value="PInositol-4-P-4/5-kinase_C_sf"/>
</dbReference>
<dbReference type="GO" id="GO:0000285">
    <property type="term" value="F:1-phosphatidylinositol-3-phosphate 5-kinase activity"/>
    <property type="evidence" value="ECO:0007669"/>
    <property type="project" value="UniProtKB-EC"/>
</dbReference>
<dbReference type="STRING" id="451379.A0A0N5AAJ0"/>
<evidence type="ECO:0000256" key="13">
    <source>
        <dbReference type="ARBA" id="ARBA00052820"/>
    </source>
</evidence>
<evidence type="ECO:0000256" key="7">
    <source>
        <dbReference type="ARBA" id="ARBA00022753"/>
    </source>
</evidence>
<dbReference type="PANTHER" id="PTHR45748:SF7">
    <property type="entry name" value="1-PHOSPHATIDYLINOSITOL 3-PHOSPHATE 5-KINASE-RELATED"/>
    <property type="match status" value="1"/>
</dbReference>
<dbReference type="CDD" id="cd15725">
    <property type="entry name" value="FYVE_PIKfyve_Fab1"/>
    <property type="match status" value="1"/>
</dbReference>
<dbReference type="Gene3D" id="3.30.810.10">
    <property type="entry name" value="2-Layer Sandwich"/>
    <property type="match status" value="1"/>
</dbReference>
<feature type="region of interest" description="Disordered" evidence="16">
    <location>
        <begin position="66"/>
        <end position="85"/>
    </location>
</feature>
<dbReference type="FunFam" id="3.30.40.10:FF:000057">
    <property type="entry name" value="1-phosphatidylinositol 3-phosphate 5-kinase isoform X1"/>
    <property type="match status" value="1"/>
</dbReference>
<keyword evidence="4 15" id="KW-0808">Transferase</keyword>
<keyword evidence="19" id="KW-1185">Reference proteome</keyword>
<dbReference type="InterPro" id="IPR011011">
    <property type="entry name" value="Znf_FYVE_PHD"/>
</dbReference>
<feature type="region of interest" description="Disordered" evidence="16">
    <location>
        <begin position="192"/>
        <end position="214"/>
    </location>
</feature>
<evidence type="ECO:0000256" key="10">
    <source>
        <dbReference type="ARBA" id="ARBA00022833"/>
    </source>
</evidence>
<evidence type="ECO:0000313" key="20">
    <source>
        <dbReference type="WBParaSite" id="SMUV_0000116601-mRNA-1"/>
    </source>
</evidence>
<keyword evidence="11 15" id="KW-0067">ATP-binding</keyword>
<evidence type="ECO:0000313" key="19">
    <source>
        <dbReference type="Proteomes" id="UP000046393"/>
    </source>
</evidence>
<keyword evidence="5" id="KW-0479">Metal-binding</keyword>
<dbReference type="FunFam" id="3.30.810.10:FF:000001">
    <property type="entry name" value="1-phosphatidylinositol 3-phosphate 5-kinase FAB1"/>
    <property type="match status" value="1"/>
</dbReference>
<dbReference type="Gene3D" id="3.30.800.10">
    <property type="entry name" value="Phosphatidylinositol Phosphate Kinase II Beta"/>
    <property type="match status" value="1"/>
</dbReference>
<dbReference type="GO" id="GO:0016192">
    <property type="term" value="P:vesicle-mediated transport"/>
    <property type="evidence" value="ECO:0007669"/>
    <property type="project" value="UniProtKB-ARBA"/>
</dbReference>
<dbReference type="FunFam" id="3.50.7.10:FF:000007">
    <property type="entry name" value="1-phosphatidylinositol 3-phosphate 5-kinase isoform X1"/>
    <property type="match status" value="1"/>
</dbReference>
<dbReference type="PANTHER" id="PTHR45748">
    <property type="entry name" value="1-PHOSPHATIDYLINOSITOL 3-PHOSPHATE 5-KINASE-RELATED"/>
    <property type="match status" value="1"/>
</dbReference>
<dbReference type="SMART" id="SM00064">
    <property type="entry name" value="FYVE"/>
    <property type="match status" value="1"/>
</dbReference>